<evidence type="ECO:0000256" key="3">
    <source>
        <dbReference type="ARBA" id="ARBA00022692"/>
    </source>
</evidence>
<dbReference type="Pfam" id="PF01694">
    <property type="entry name" value="Rhomboid"/>
    <property type="match status" value="1"/>
</dbReference>
<name>A0ABT9VE89_9BACI</name>
<sequence length="198" mass="22400">MFFVRTESFKQFLKFYPVISTLVAIHIIVFMISSLSMPFRELIVGSNLPILLDQQYWRLVTPIFTHFEPMHLLFNTFSLIIFGPALEVMLGRIKFILAYLAVGIMANVVTLFLAEMTYAHVGASGAIFGLFGIYLFLLLMRPELIDANSRQIIIVIIIVGVLLTFRPGINIYAHIFGLIGGLALGPILFARYKGHFRI</sequence>
<dbReference type="GO" id="GO:0008233">
    <property type="term" value="F:peptidase activity"/>
    <property type="evidence" value="ECO:0007669"/>
    <property type="project" value="UniProtKB-KW"/>
</dbReference>
<feature type="transmembrane region" description="Helical" evidence="7">
    <location>
        <begin position="12"/>
        <end position="32"/>
    </location>
</feature>
<feature type="transmembrane region" description="Helical" evidence="7">
    <location>
        <begin position="171"/>
        <end position="190"/>
    </location>
</feature>
<evidence type="ECO:0000256" key="7">
    <source>
        <dbReference type="SAM" id="Phobius"/>
    </source>
</evidence>
<comment type="caution">
    <text evidence="9">The sequence shown here is derived from an EMBL/GenBank/DDBJ whole genome shotgun (WGS) entry which is preliminary data.</text>
</comment>
<reference evidence="9 10" key="1">
    <citation type="submission" date="2023-07" db="EMBL/GenBank/DDBJ databases">
        <title>Genomic Encyclopedia of Type Strains, Phase IV (KMG-IV): sequencing the most valuable type-strain genomes for metagenomic binning, comparative biology and taxonomic classification.</title>
        <authorList>
            <person name="Goeker M."/>
        </authorList>
    </citation>
    <scope>NUCLEOTIDE SEQUENCE [LARGE SCALE GENOMIC DNA]</scope>
    <source>
        <strain evidence="9 10">DSM 16460</strain>
    </source>
</reference>
<dbReference type="SUPFAM" id="SSF144091">
    <property type="entry name" value="Rhomboid-like"/>
    <property type="match status" value="1"/>
</dbReference>
<evidence type="ECO:0000256" key="1">
    <source>
        <dbReference type="ARBA" id="ARBA00004141"/>
    </source>
</evidence>
<dbReference type="InterPro" id="IPR050925">
    <property type="entry name" value="Rhomboid_protease_S54"/>
</dbReference>
<dbReference type="EMBL" id="JAUSTQ010000004">
    <property type="protein sequence ID" value="MDQ0159227.1"/>
    <property type="molecule type" value="Genomic_DNA"/>
</dbReference>
<feature type="transmembrane region" description="Helical" evidence="7">
    <location>
        <begin position="120"/>
        <end position="140"/>
    </location>
</feature>
<feature type="transmembrane region" description="Helical" evidence="7">
    <location>
        <begin position="72"/>
        <end position="90"/>
    </location>
</feature>
<keyword evidence="5 7" id="KW-1133">Transmembrane helix</keyword>
<dbReference type="InterPro" id="IPR035952">
    <property type="entry name" value="Rhomboid-like_sf"/>
</dbReference>
<keyword evidence="6 7" id="KW-0472">Membrane</keyword>
<dbReference type="GO" id="GO:0006508">
    <property type="term" value="P:proteolysis"/>
    <property type="evidence" value="ECO:0007669"/>
    <property type="project" value="UniProtKB-KW"/>
</dbReference>
<evidence type="ECO:0000313" key="9">
    <source>
        <dbReference type="EMBL" id="MDQ0159227.1"/>
    </source>
</evidence>
<proteinExistence type="inferred from homology"/>
<protein>
    <submittedName>
        <fullName evidence="9">Membrane associated rhomboid family serine protease</fullName>
    </submittedName>
</protein>
<evidence type="ECO:0000256" key="4">
    <source>
        <dbReference type="ARBA" id="ARBA00022801"/>
    </source>
</evidence>
<comment type="similarity">
    <text evidence="2">Belongs to the peptidase S54 family.</text>
</comment>
<dbReference type="InterPro" id="IPR022764">
    <property type="entry name" value="Peptidase_S54_rhomboid_dom"/>
</dbReference>
<evidence type="ECO:0000313" key="10">
    <source>
        <dbReference type="Proteomes" id="UP001224359"/>
    </source>
</evidence>
<dbReference type="PANTHER" id="PTHR43731:SF14">
    <property type="entry name" value="PRESENILIN-ASSOCIATED RHOMBOID-LIKE PROTEIN, MITOCHONDRIAL"/>
    <property type="match status" value="1"/>
</dbReference>
<feature type="domain" description="Peptidase S54 rhomboid" evidence="8">
    <location>
        <begin position="54"/>
        <end position="190"/>
    </location>
</feature>
<keyword evidence="3 7" id="KW-0812">Transmembrane</keyword>
<organism evidence="9 10">
    <name type="scientific">Alkalibacillus salilacus</name>
    <dbReference type="NCBI Taxonomy" id="284582"/>
    <lineage>
        <taxon>Bacteria</taxon>
        <taxon>Bacillati</taxon>
        <taxon>Bacillota</taxon>
        <taxon>Bacilli</taxon>
        <taxon>Bacillales</taxon>
        <taxon>Bacillaceae</taxon>
        <taxon>Alkalibacillus</taxon>
    </lineage>
</organism>
<evidence type="ECO:0000259" key="8">
    <source>
        <dbReference type="Pfam" id="PF01694"/>
    </source>
</evidence>
<gene>
    <name evidence="9" type="ORF">J2S77_001191</name>
</gene>
<keyword evidence="4" id="KW-0378">Hydrolase</keyword>
<keyword evidence="10" id="KW-1185">Reference proteome</keyword>
<feature type="transmembrane region" description="Helical" evidence="7">
    <location>
        <begin position="147"/>
        <end position="165"/>
    </location>
</feature>
<comment type="subcellular location">
    <subcellularLocation>
        <location evidence="1">Membrane</location>
        <topology evidence="1">Multi-pass membrane protein</topology>
    </subcellularLocation>
</comment>
<keyword evidence="9" id="KW-0645">Protease</keyword>
<dbReference type="PANTHER" id="PTHR43731">
    <property type="entry name" value="RHOMBOID PROTEASE"/>
    <property type="match status" value="1"/>
</dbReference>
<accession>A0ABT9VE89</accession>
<dbReference type="Gene3D" id="1.20.1540.10">
    <property type="entry name" value="Rhomboid-like"/>
    <property type="match status" value="1"/>
</dbReference>
<dbReference type="RefSeq" id="WP_306975541.1">
    <property type="nucleotide sequence ID" value="NZ_JAUSTQ010000004.1"/>
</dbReference>
<evidence type="ECO:0000256" key="6">
    <source>
        <dbReference type="ARBA" id="ARBA00023136"/>
    </source>
</evidence>
<feature type="transmembrane region" description="Helical" evidence="7">
    <location>
        <begin position="97"/>
        <end position="114"/>
    </location>
</feature>
<evidence type="ECO:0000256" key="2">
    <source>
        <dbReference type="ARBA" id="ARBA00009045"/>
    </source>
</evidence>
<evidence type="ECO:0000256" key="5">
    <source>
        <dbReference type="ARBA" id="ARBA00022989"/>
    </source>
</evidence>
<dbReference type="Proteomes" id="UP001224359">
    <property type="component" value="Unassembled WGS sequence"/>
</dbReference>